<gene>
    <name evidence="3" type="ORF">CLF_106962</name>
</gene>
<reference key="2">
    <citation type="submission" date="2011-10" db="EMBL/GenBank/DDBJ databases">
        <title>The genome and transcriptome sequence of Clonorchis sinensis provide insights into the carcinogenic liver fluke.</title>
        <authorList>
            <person name="Wang X."/>
            <person name="Huang Y."/>
            <person name="Chen W."/>
            <person name="Liu H."/>
            <person name="Guo L."/>
            <person name="Chen Y."/>
            <person name="Luo F."/>
            <person name="Zhou W."/>
            <person name="Sun J."/>
            <person name="Mao Q."/>
            <person name="Liang P."/>
            <person name="Zhou C."/>
            <person name="Tian Y."/>
            <person name="Men J."/>
            <person name="Lv X."/>
            <person name="Huang L."/>
            <person name="Zhou J."/>
            <person name="Hu Y."/>
            <person name="Li R."/>
            <person name="Zhang F."/>
            <person name="Lei H."/>
            <person name="Li X."/>
            <person name="Hu X."/>
            <person name="Liang C."/>
            <person name="Xu J."/>
            <person name="Wu Z."/>
            <person name="Yu X."/>
        </authorList>
    </citation>
    <scope>NUCLEOTIDE SEQUENCE</scope>
    <source>
        <strain>Henan</strain>
    </source>
</reference>
<evidence type="ECO:0000313" key="4">
    <source>
        <dbReference type="Proteomes" id="UP000008909"/>
    </source>
</evidence>
<feature type="region of interest" description="Disordered" evidence="1">
    <location>
        <begin position="242"/>
        <end position="262"/>
    </location>
</feature>
<feature type="signal peptide" evidence="2">
    <location>
        <begin position="1"/>
        <end position="25"/>
    </location>
</feature>
<keyword evidence="2" id="KW-0732">Signal</keyword>
<organism evidence="3 4">
    <name type="scientific">Clonorchis sinensis</name>
    <name type="common">Chinese liver fluke</name>
    <dbReference type="NCBI Taxonomy" id="79923"/>
    <lineage>
        <taxon>Eukaryota</taxon>
        <taxon>Metazoa</taxon>
        <taxon>Spiralia</taxon>
        <taxon>Lophotrochozoa</taxon>
        <taxon>Platyhelminthes</taxon>
        <taxon>Trematoda</taxon>
        <taxon>Digenea</taxon>
        <taxon>Opisthorchiida</taxon>
        <taxon>Opisthorchiata</taxon>
        <taxon>Opisthorchiidae</taxon>
        <taxon>Clonorchis</taxon>
    </lineage>
</organism>
<feature type="compositionally biased region" description="Basic and acidic residues" evidence="1">
    <location>
        <begin position="242"/>
        <end position="256"/>
    </location>
</feature>
<evidence type="ECO:0000256" key="1">
    <source>
        <dbReference type="SAM" id="MobiDB-lite"/>
    </source>
</evidence>
<protein>
    <submittedName>
        <fullName evidence="3">Uncharacterized protein</fullName>
    </submittedName>
</protein>
<dbReference type="EMBL" id="DF143211">
    <property type="protein sequence ID" value="GAA51883.1"/>
    <property type="molecule type" value="Genomic_DNA"/>
</dbReference>
<dbReference type="Proteomes" id="UP000008909">
    <property type="component" value="Unassembled WGS sequence"/>
</dbReference>
<name>G7YG00_CLOSI</name>
<keyword evidence="4" id="KW-1185">Reference proteome</keyword>
<feature type="chain" id="PRO_5003506342" evidence="2">
    <location>
        <begin position="26"/>
        <end position="307"/>
    </location>
</feature>
<reference evidence="3" key="1">
    <citation type="journal article" date="2011" name="Genome Biol.">
        <title>The draft genome of the carcinogenic human liver fluke Clonorchis sinensis.</title>
        <authorList>
            <person name="Wang X."/>
            <person name="Chen W."/>
            <person name="Huang Y."/>
            <person name="Sun J."/>
            <person name="Men J."/>
            <person name="Liu H."/>
            <person name="Luo F."/>
            <person name="Guo L."/>
            <person name="Lv X."/>
            <person name="Deng C."/>
            <person name="Zhou C."/>
            <person name="Fan Y."/>
            <person name="Li X."/>
            <person name="Huang L."/>
            <person name="Hu Y."/>
            <person name="Liang C."/>
            <person name="Hu X."/>
            <person name="Xu J."/>
            <person name="Yu X."/>
        </authorList>
    </citation>
    <scope>NUCLEOTIDE SEQUENCE [LARGE SCALE GENOMIC DNA]</scope>
    <source>
        <strain evidence="3">Henan</strain>
    </source>
</reference>
<accession>G7YG00</accession>
<dbReference type="AlphaFoldDB" id="G7YG00"/>
<proteinExistence type="predicted"/>
<evidence type="ECO:0000256" key="2">
    <source>
        <dbReference type="SAM" id="SignalP"/>
    </source>
</evidence>
<sequence length="307" mass="34428">MPHRRSCGVISWVILLAAYSTVGLAVMPDNPVRLASVFVATSARHPVLTFSDSSKLIFKPRYAVYLAAFTVRTLKHAGQQAALAFTLDSFDIDICYVSNTVATFGENMIFDVLEETGHDMYYGWRNKTEGHKSIVNYFIQIDPSEKLLIGGLIALVMRSVISASAYSRNIRDDWGTHNIGQSQRNLVETTVYFTYPEHTKNADPMSGYEFRISAMRERKCCFQTSIAPPDLEFLTSASVDRQSREGHKAAAHDESQLRGPNSACASVSFESSESYREFHRTTAKQQKNNNGIIEQSGLPVHSFELRY</sequence>
<evidence type="ECO:0000313" key="3">
    <source>
        <dbReference type="EMBL" id="GAA51883.1"/>
    </source>
</evidence>